<evidence type="ECO:0000256" key="14">
    <source>
        <dbReference type="SAM" id="Phobius"/>
    </source>
</evidence>
<dbReference type="EMBL" id="JAWRVG010000001">
    <property type="protein sequence ID" value="KAK4085457.1"/>
    <property type="molecule type" value="Genomic_DNA"/>
</dbReference>
<dbReference type="Proteomes" id="UP001273209">
    <property type="component" value="Unassembled WGS sequence"/>
</dbReference>
<evidence type="ECO:0000256" key="3">
    <source>
        <dbReference type="ARBA" id="ARBA00004991"/>
    </source>
</evidence>
<evidence type="ECO:0000313" key="17">
    <source>
        <dbReference type="Proteomes" id="UP001273209"/>
    </source>
</evidence>
<evidence type="ECO:0000256" key="12">
    <source>
        <dbReference type="ARBA" id="ARBA00023136"/>
    </source>
</evidence>
<evidence type="ECO:0000313" key="16">
    <source>
        <dbReference type="EMBL" id="KAK4085457.1"/>
    </source>
</evidence>
<feature type="transmembrane region" description="Helical" evidence="14">
    <location>
        <begin position="506"/>
        <end position="533"/>
    </location>
</feature>
<keyword evidence="12 14" id="KW-0472">Membrane</keyword>
<evidence type="ECO:0000256" key="6">
    <source>
        <dbReference type="ARBA" id="ARBA00022723"/>
    </source>
</evidence>
<keyword evidence="5 14" id="KW-0812">Transmembrane</keyword>
<feature type="domain" description="Endonuclease/exonuclease/phosphatase" evidence="15">
    <location>
        <begin position="96"/>
        <end position="377"/>
    </location>
</feature>
<sequence>MPQFHAIAEALDSYYTLVASSSRAGFTKHHELTQLTREILFNPFPINIPTSPSLTTPQFQLNRASALSRRRNPKTMDEPSSASQATNQPVTQIRLLTLNCWGLLFISDLRTPRLAEIGRQLALLDPPPDIVCLQECWTRDDYLAICRATADILPHGKFYNSGAFGGGLALLSRWPVEASSMFRYPLNGRPTAFWRGDWYVGKGVACASVRIGPGKNDVVEVFNTHTHAPYESPPNDTYLCHRTAQAWEISKLLRAASLSGRLVVALGDFNMTPRSLAHRIITARTPLRDTWRVLHPDSSLGTADDPVEKARGLPVPTAGFNLKFNGSTSDGLYNTWRWPKSAREKLKSDPCPVDPDSPDPRGKRLDYVFASTGLLQPETANPHAQQRQQPRGWVVHSASVEMTQRHPDLNVSLSDHFAALATLKLHETSPSSPVPELDAQLLPPGDTNPESASLTLSDYDEILAMTHEYTAREVRQRHWRAIHFYASVLVWIGCLVAVWFSPRNFVAFILMLVASLGLATGVVDGLLALLFFWSEIRALREFEWEIRTARSLASSDSTAQTPAAKAG</sequence>
<evidence type="ECO:0000256" key="11">
    <source>
        <dbReference type="ARBA" id="ARBA00023098"/>
    </source>
</evidence>
<keyword evidence="10 14" id="KW-1133">Transmembrane helix</keyword>
<keyword evidence="11" id="KW-0443">Lipid metabolism</keyword>
<dbReference type="Pfam" id="PF03372">
    <property type="entry name" value="Exo_endo_phos"/>
    <property type="match status" value="1"/>
</dbReference>
<keyword evidence="7" id="KW-0378">Hydrolase</keyword>
<reference evidence="16" key="1">
    <citation type="submission" date="2023-11" db="EMBL/GenBank/DDBJ databases">
        <title>The genome sequences of three competitors of mushroom-forming fungi.</title>
        <authorList>
            <person name="Beijen E."/>
            <person name="Ohm R.A."/>
        </authorList>
    </citation>
    <scope>NUCLEOTIDE SEQUENCE</scope>
    <source>
        <strain evidence="16">CBS 100526</strain>
    </source>
</reference>
<proteinExistence type="inferred from homology"/>
<dbReference type="GO" id="GO:0004767">
    <property type="term" value="F:sphingomyelin phosphodiesterase activity"/>
    <property type="evidence" value="ECO:0007669"/>
    <property type="project" value="InterPro"/>
</dbReference>
<dbReference type="GO" id="GO:0016020">
    <property type="term" value="C:membrane"/>
    <property type="evidence" value="ECO:0007669"/>
    <property type="project" value="UniProtKB-SubCell"/>
</dbReference>
<dbReference type="SUPFAM" id="SSF56219">
    <property type="entry name" value="DNase I-like"/>
    <property type="match status" value="1"/>
</dbReference>
<dbReference type="GeneID" id="87918781"/>
<keyword evidence="17" id="KW-1185">Reference proteome</keyword>
<evidence type="ECO:0000256" key="9">
    <source>
        <dbReference type="ARBA" id="ARBA00022919"/>
    </source>
</evidence>
<evidence type="ECO:0000256" key="8">
    <source>
        <dbReference type="ARBA" id="ARBA00022842"/>
    </source>
</evidence>
<gene>
    <name evidence="16" type="ORF">Triagg1_447</name>
</gene>
<evidence type="ECO:0000256" key="10">
    <source>
        <dbReference type="ARBA" id="ARBA00022989"/>
    </source>
</evidence>
<comment type="similarity">
    <text evidence="4">Belongs to the neutral sphingomyelinase family.</text>
</comment>
<keyword evidence="9" id="KW-0746">Sphingolipid metabolism</keyword>
<dbReference type="InterPro" id="IPR036691">
    <property type="entry name" value="Endo/exonu/phosph_ase_sf"/>
</dbReference>
<dbReference type="PANTHER" id="PTHR16320">
    <property type="entry name" value="SPHINGOMYELINASE FAMILY MEMBER"/>
    <property type="match status" value="1"/>
</dbReference>
<evidence type="ECO:0000256" key="7">
    <source>
        <dbReference type="ARBA" id="ARBA00022801"/>
    </source>
</evidence>
<comment type="pathway">
    <text evidence="2">Lipid metabolism; sphingolipid metabolism.</text>
</comment>
<organism evidence="16 17">
    <name type="scientific">Trichoderma aggressivum f. europaeum</name>
    <dbReference type="NCBI Taxonomy" id="173218"/>
    <lineage>
        <taxon>Eukaryota</taxon>
        <taxon>Fungi</taxon>
        <taxon>Dikarya</taxon>
        <taxon>Ascomycota</taxon>
        <taxon>Pezizomycotina</taxon>
        <taxon>Sordariomycetes</taxon>
        <taxon>Hypocreomycetidae</taxon>
        <taxon>Hypocreales</taxon>
        <taxon>Hypocreaceae</taxon>
        <taxon>Trichoderma</taxon>
    </lineage>
</organism>
<dbReference type="RefSeq" id="XP_062760797.1">
    <property type="nucleotide sequence ID" value="XM_062899465.1"/>
</dbReference>
<dbReference type="InterPro" id="IPR005135">
    <property type="entry name" value="Endo/exonuclease/phosphatase"/>
</dbReference>
<feature type="region of interest" description="Disordered" evidence="13">
    <location>
        <begin position="65"/>
        <end position="86"/>
    </location>
</feature>
<comment type="subcellular location">
    <subcellularLocation>
        <location evidence="1">Membrane</location>
        <topology evidence="1">Multi-pass membrane protein</topology>
    </subcellularLocation>
</comment>
<comment type="pathway">
    <text evidence="3">Sphingolipid metabolism.</text>
</comment>
<dbReference type="InterPro" id="IPR038772">
    <property type="entry name" value="Sph/SMPD2-like"/>
</dbReference>
<dbReference type="FunFam" id="3.60.10.10:FF:000059">
    <property type="entry name" value="Inositol phosphosphingolipids phospholipase C"/>
    <property type="match status" value="1"/>
</dbReference>
<dbReference type="GO" id="GO:0006665">
    <property type="term" value="P:sphingolipid metabolic process"/>
    <property type="evidence" value="ECO:0007669"/>
    <property type="project" value="UniProtKB-KW"/>
</dbReference>
<evidence type="ECO:0000256" key="5">
    <source>
        <dbReference type="ARBA" id="ARBA00022692"/>
    </source>
</evidence>
<evidence type="ECO:0000256" key="1">
    <source>
        <dbReference type="ARBA" id="ARBA00004141"/>
    </source>
</evidence>
<feature type="transmembrane region" description="Helical" evidence="14">
    <location>
        <begin position="482"/>
        <end position="500"/>
    </location>
</feature>
<keyword evidence="6" id="KW-0479">Metal-binding</keyword>
<accession>A0AAE1IM55</accession>
<evidence type="ECO:0000256" key="13">
    <source>
        <dbReference type="SAM" id="MobiDB-lite"/>
    </source>
</evidence>
<comment type="caution">
    <text evidence="16">The sequence shown here is derived from an EMBL/GenBank/DDBJ whole genome shotgun (WGS) entry which is preliminary data.</text>
</comment>
<evidence type="ECO:0000256" key="2">
    <source>
        <dbReference type="ARBA" id="ARBA00004760"/>
    </source>
</evidence>
<dbReference type="AlphaFoldDB" id="A0AAE1IM55"/>
<keyword evidence="8" id="KW-0460">Magnesium</keyword>
<name>A0AAE1IM55_9HYPO</name>
<protein>
    <recommendedName>
        <fullName evidence="15">Endonuclease/exonuclease/phosphatase domain-containing protein</fullName>
    </recommendedName>
</protein>
<evidence type="ECO:0000259" key="15">
    <source>
        <dbReference type="Pfam" id="PF03372"/>
    </source>
</evidence>
<dbReference type="PANTHER" id="PTHR16320:SF24">
    <property type="entry name" value="PHOSPHODIESTERASE, PUTATIVE-RELATED"/>
    <property type="match status" value="1"/>
</dbReference>
<evidence type="ECO:0000256" key="4">
    <source>
        <dbReference type="ARBA" id="ARBA00006335"/>
    </source>
</evidence>
<dbReference type="GO" id="GO:0046872">
    <property type="term" value="F:metal ion binding"/>
    <property type="evidence" value="ECO:0007669"/>
    <property type="project" value="UniProtKB-KW"/>
</dbReference>
<dbReference type="Gene3D" id="3.60.10.10">
    <property type="entry name" value="Endonuclease/exonuclease/phosphatase"/>
    <property type="match status" value="1"/>
</dbReference>